<evidence type="ECO:0000313" key="1">
    <source>
        <dbReference type="EMBL" id="CAI9739444.1"/>
    </source>
</evidence>
<protein>
    <submittedName>
        <fullName evidence="1">Uncharacterized protein</fullName>
    </submittedName>
</protein>
<name>A0AA36FJN3_OCTVU</name>
<dbReference type="AlphaFoldDB" id="A0AA36FJN3"/>
<accession>A0AA36FJN3</accession>
<sequence length="72" mass="8301">MKLQILCPVNVNAEIPTLYYRNGTQGNTQRLLSLSSDTERVKPTNKSLIRELTSHVLRHLRRNQQNLTGRTI</sequence>
<proteinExistence type="predicted"/>
<gene>
    <name evidence="1" type="ORF">OCTVUL_1B022367</name>
</gene>
<reference evidence="1" key="1">
    <citation type="submission" date="2023-08" db="EMBL/GenBank/DDBJ databases">
        <authorList>
            <person name="Alioto T."/>
            <person name="Alioto T."/>
            <person name="Gomez Garrido J."/>
        </authorList>
    </citation>
    <scope>NUCLEOTIDE SEQUENCE</scope>
</reference>
<dbReference type="Proteomes" id="UP001162480">
    <property type="component" value="Chromosome 23"/>
</dbReference>
<organism evidence="1 2">
    <name type="scientific">Octopus vulgaris</name>
    <name type="common">Common octopus</name>
    <dbReference type="NCBI Taxonomy" id="6645"/>
    <lineage>
        <taxon>Eukaryota</taxon>
        <taxon>Metazoa</taxon>
        <taxon>Spiralia</taxon>
        <taxon>Lophotrochozoa</taxon>
        <taxon>Mollusca</taxon>
        <taxon>Cephalopoda</taxon>
        <taxon>Coleoidea</taxon>
        <taxon>Octopodiformes</taxon>
        <taxon>Octopoda</taxon>
        <taxon>Incirrata</taxon>
        <taxon>Octopodidae</taxon>
        <taxon>Octopus</taxon>
    </lineage>
</organism>
<keyword evidence="2" id="KW-1185">Reference proteome</keyword>
<dbReference type="EMBL" id="OX597836">
    <property type="protein sequence ID" value="CAI9739444.1"/>
    <property type="molecule type" value="Genomic_DNA"/>
</dbReference>
<evidence type="ECO:0000313" key="2">
    <source>
        <dbReference type="Proteomes" id="UP001162480"/>
    </source>
</evidence>